<keyword evidence="2 6" id="KW-0699">rRNA-binding</keyword>
<evidence type="ECO:0000313" key="9">
    <source>
        <dbReference type="Proteomes" id="UP001157134"/>
    </source>
</evidence>
<dbReference type="PANTHER" id="PTHR35562">
    <property type="entry name" value="DNA ENDONUCLEASE SMRA-RELATED"/>
    <property type="match status" value="1"/>
</dbReference>
<dbReference type="SUPFAM" id="SSF160443">
    <property type="entry name" value="SMR domain-like"/>
    <property type="match status" value="1"/>
</dbReference>
<dbReference type="PANTHER" id="PTHR35562:SF1">
    <property type="entry name" value="UPF0115 PROTEIN YFCN"/>
    <property type="match status" value="1"/>
</dbReference>
<dbReference type="EMBL" id="BSSV01000007">
    <property type="protein sequence ID" value="GLX86688.1"/>
    <property type="molecule type" value="Genomic_DNA"/>
</dbReference>
<evidence type="ECO:0000256" key="3">
    <source>
        <dbReference type="ARBA" id="ARBA00022759"/>
    </source>
</evidence>
<dbReference type="InterPro" id="IPR022990">
    <property type="entry name" value="SmrB-like"/>
</dbReference>
<evidence type="ECO:0000313" key="8">
    <source>
        <dbReference type="EMBL" id="GLX86688.1"/>
    </source>
</evidence>
<dbReference type="InterPro" id="IPR036063">
    <property type="entry name" value="Smr_dom_sf"/>
</dbReference>
<comment type="function">
    <text evidence="6">Acts as a ribosome collision sensor. Detects stalled/collided disomes (pairs of ribosomes where the leading ribosome is stalled and a second ribosome has collided with it) and endonucleolytically cleaves mRNA at the 5' boundary of the stalled ribosome. Stalled/collided disomes form a new interface (primarily via the 30S subunits) that binds SmrB. Cleaved mRNA becomes available for tmRNA ligation, leading to ribosomal subunit dissociation and rescue of stalled ribosomes.</text>
</comment>
<accession>A0ABQ6HF24</accession>
<proteinExistence type="inferred from homology"/>
<reference evidence="8 9" key="1">
    <citation type="submission" date="2023-03" db="EMBL/GenBank/DDBJ databases">
        <title>Thalassotalea loyana LMG 22536T draft genome sequence.</title>
        <authorList>
            <person name="Sawabe T."/>
        </authorList>
    </citation>
    <scope>NUCLEOTIDE SEQUENCE [LARGE SCALE GENOMIC DNA]</scope>
    <source>
        <strain evidence="8 9">LMG 22536</strain>
    </source>
</reference>
<dbReference type="InterPro" id="IPR002625">
    <property type="entry name" value="Smr_dom"/>
</dbReference>
<dbReference type="EC" id="3.1.-.-" evidence="6"/>
<sequence length="179" mass="20490">MKFKDLLSEQEKQQFKDAVGKIKPMVQDKIHPAKRTSKPKSQIAQNKTKKQVAEFHFSDEFEPNLNQQGPMKFVREDVDSFEAKNLRRGIYTPDLILDLHGLDQHQAKKEIAALLYACQKEHAQCVCIVHGIGSRILKNKVPHWLVQHPDVMAFHQAPLEFGGDGALLVLVELKDKFVR</sequence>
<evidence type="ECO:0000256" key="6">
    <source>
        <dbReference type="HAMAP-Rule" id="MF_01042"/>
    </source>
</evidence>
<keyword evidence="4 6" id="KW-0378">Hydrolase</keyword>
<dbReference type="SMART" id="SM00463">
    <property type="entry name" value="SMR"/>
    <property type="match status" value="1"/>
</dbReference>
<keyword evidence="1 6" id="KW-0540">Nuclease</keyword>
<organism evidence="8 9">
    <name type="scientific">Thalassotalea loyana</name>
    <dbReference type="NCBI Taxonomy" id="280483"/>
    <lineage>
        <taxon>Bacteria</taxon>
        <taxon>Pseudomonadati</taxon>
        <taxon>Pseudomonadota</taxon>
        <taxon>Gammaproteobacteria</taxon>
        <taxon>Alteromonadales</taxon>
        <taxon>Colwelliaceae</taxon>
        <taxon>Thalassotalea</taxon>
    </lineage>
</organism>
<evidence type="ECO:0000256" key="1">
    <source>
        <dbReference type="ARBA" id="ARBA00022722"/>
    </source>
</evidence>
<evidence type="ECO:0000256" key="4">
    <source>
        <dbReference type="ARBA" id="ARBA00022801"/>
    </source>
</evidence>
<evidence type="ECO:0000256" key="2">
    <source>
        <dbReference type="ARBA" id="ARBA00022730"/>
    </source>
</evidence>
<dbReference type="NCBIfam" id="NF003432">
    <property type="entry name" value="PRK04946.1"/>
    <property type="match status" value="1"/>
</dbReference>
<gene>
    <name evidence="6" type="primary">smrB</name>
    <name evidence="8" type="ORF">tloyanaT_29410</name>
</gene>
<name>A0ABQ6HF24_9GAMM</name>
<feature type="domain" description="Smr" evidence="7">
    <location>
        <begin position="97"/>
        <end position="172"/>
    </location>
</feature>
<dbReference type="RefSeq" id="WP_284299963.1">
    <property type="nucleotide sequence ID" value="NZ_BSSV01000007.1"/>
</dbReference>
<comment type="similarity">
    <text evidence="6">Belongs to the SmrB family.</text>
</comment>
<evidence type="ECO:0000259" key="7">
    <source>
        <dbReference type="PROSITE" id="PS50828"/>
    </source>
</evidence>
<dbReference type="Proteomes" id="UP001157134">
    <property type="component" value="Unassembled WGS sequence"/>
</dbReference>
<dbReference type="PROSITE" id="PS50828">
    <property type="entry name" value="SMR"/>
    <property type="match status" value="1"/>
</dbReference>
<comment type="caution">
    <text evidence="8">The sequence shown here is derived from an EMBL/GenBank/DDBJ whole genome shotgun (WGS) entry which is preliminary data.</text>
</comment>
<keyword evidence="3 6" id="KW-0255">Endonuclease</keyword>
<protein>
    <recommendedName>
        <fullName evidence="6">Ribosome rescue factor SmrB</fullName>
        <ecNumber evidence="6">3.1.-.-</ecNumber>
    </recommendedName>
</protein>
<evidence type="ECO:0000256" key="5">
    <source>
        <dbReference type="ARBA" id="ARBA00022884"/>
    </source>
</evidence>
<comment type="subunit">
    <text evidence="6">Associates with collided ribosomes, but not with correctly translating polysomes.</text>
</comment>
<dbReference type="HAMAP" id="MF_01042">
    <property type="entry name" value="SmrB"/>
    <property type="match status" value="1"/>
</dbReference>
<dbReference type="Pfam" id="PF01713">
    <property type="entry name" value="Smr"/>
    <property type="match status" value="1"/>
</dbReference>
<keyword evidence="5 6" id="KW-0694">RNA-binding</keyword>
<keyword evidence="9" id="KW-1185">Reference proteome</keyword>
<dbReference type="Gene3D" id="3.30.1370.110">
    <property type="match status" value="1"/>
</dbReference>